<evidence type="ECO:0000256" key="1">
    <source>
        <dbReference type="ARBA" id="ARBA00017902"/>
    </source>
</evidence>
<feature type="compositionally biased region" description="Pro residues" evidence="2">
    <location>
        <begin position="93"/>
        <end position="102"/>
    </location>
</feature>
<dbReference type="eggNOG" id="ENOG502S7T0">
    <property type="taxonomic scope" value="Eukaryota"/>
</dbReference>
<sequence>MSDPCECFFDHESAMQRLLAMLRNSQADCTDTGCDTDGMGREGGNTMFMWTLLWTFMAMALYVMRPNSMRSDRRTDDSAIEKPTGSHGNDDNTPPPPPPSAM</sequence>
<name>A0A1I7UHU2_9PELO</name>
<feature type="compositionally biased region" description="Basic and acidic residues" evidence="2">
    <location>
        <begin position="70"/>
        <end position="80"/>
    </location>
</feature>
<evidence type="ECO:0000256" key="3">
    <source>
        <dbReference type="SAM" id="Phobius"/>
    </source>
</evidence>
<dbReference type="STRING" id="1561998.A0A1I7UHU2"/>
<dbReference type="Pfam" id="PF11027">
    <property type="entry name" value="DUF2615"/>
    <property type="match status" value="1"/>
</dbReference>
<protein>
    <recommendedName>
        <fullName evidence="1">Small integral membrane protein 14</fullName>
    </recommendedName>
</protein>
<evidence type="ECO:0000313" key="4">
    <source>
        <dbReference type="Proteomes" id="UP000095282"/>
    </source>
</evidence>
<proteinExistence type="predicted"/>
<dbReference type="GO" id="GO:0005783">
    <property type="term" value="C:endoplasmic reticulum"/>
    <property type="evidence" value="ECO:0007669"/>
    <property type="project" value="TreeGrafter"/>
</dbReference>
<dbReference type="Proteomes" id="UP000095282">
    <property type="component" value="Unplaced"/>
</dbReference>
<dbReference type="InterPro" id="IPR020309">
    <property type="entry name" value="Smim-14"/>
</dbReference>
<dbReference type="PANTHER" id="PTHR31019">
    <property type="entry name" value="SMALL INTEGRAL MEMBRANE PROTEIN 14"/>
    <property type="match status" value="1"/>
</dbReference>
<keyword evidence="3" id="KW-0812">Transmembrane</keyword>
<evidence type="ECO:0000256" key="2">
    <source>
        <dbReference type="SAM" id="MobiDB-lite"/>
    </source>
</evidence>
<keyword evidence="3" id="KW-0472">Membrane</keyword>
<reference evidence="5" key="1">
    <citation type="submission" date="2016-11" db="UniProtKB">
        <authorList>
            <consortium name="WormBaseParasite"/>
        </authorList>
    </citation>
    <scope>IDENTIFICATION</scope>
</reference>
<accession>A0A1I7UHU2</accession>
<feature type="transmembrane region" description="Helical" evidence="3">
    <location>
        <begin position="47"/>
        <end position="64"/>
    </location>
</feature>
<evidence type="ECO:0000313" key="5">
    <source>
        <dbReference type="WBParaSite" id="Csp11.Scaffold629.g9479.t1"/>
    </source>
</evidence>
<dbReference type="PANTHER" id="PTHR31019:SF1">
    <property type="entry name" value="SMALL INTEGRAL MEMBRANE PROTEIN 14"/>
    <property type="match status" value="1"/>
</dbReference>
<feature type="region of interest" description="Disordered" evidence="2">
    <location>
        <begin position="70"/>
        <end position="102"/>
    </location>
</feature>
<organism evidence="4 5">
    <name type="scientific">Caenorhabditis tropicalis</name>
    <dbReference type="NCBI Taxonomy" id="1561998"/>
    <lineage>
        <taxon>Eukaryota</taxon>
        <taxon>Metazoa</taxon>
        <taxon>Ecdysozoa</taxon>
        <taxon>Nematoda</taxon>
        <taxon>Chromadorea</taxon>
        <taxon>Rhabditida</taxon>
        <taxon>Rhabditina</taxon>
        <taxon>Rhabditomorpha</taxon>
        <taxon>Rhabditoidea</taxon>
        <taxon>Rhabditidae</taxon>
        <taxon>Peloderinae</taxon>
        <taxon>Caenorhabditis</taxon>
    </lineage>
</organism>
<dbReference type="AlphaFoldDB" id="A0A1I7UHU2"/>
<keyword evidence="4" id="KW-1185">Reference proteome</keyword>
<keyword evidence="3" id="KW-1133">Transmembrane helix</keyword>
<dbReference type="WBParaSite" id="Csp11.Scaffold629.g9479.t1">
    <property type="protein sequence ID" value="Csp11.Scaffold629.g9479.t1"/>
    <property type="gene ID" value="Csp11.Scaffold629.g9479"/>
</dbReference>